<comment type="caution">
    <text evidence="3">The sequence shown here is derived from an EMBL/GenBank/DDBJ whole genome shotgun (WGS) entry which is preliminary data.</text>
</comment>
<sequence length="547" mass="61061">MPSTYTLQITFDRAKNLPVADIGTLSCDPYVLASVVTPDAEPLKFRTPTIRRTRDPTWNSTWFVAGVPVQGFELVMDLYDEDPGAKISPDRLGKAVARFGPDQMKEGFESLEQEYVLKKRKGDLHPYILTYLTALLPGQKLLKHNRVIATVRVLHKDEGQTDARLYTLGPNRYSRHFSPLIGSMVNKPGQKDSNDSDGQTDGKGGKLSATTFIANKLQLTGPVPRELRHRYVGYKPFINWMFDDSGIAGHILYHGLRKQYRTIYACDKSTVWGVIDDTGANAATPQEEDKEIKKGPALQDATPQSSEALARQFLDMTAWGEGAKLFTYVITLDGEWRFTETGHEFCIDLLSKHSMHSDLAKEIAYSGEFFVRPLKESKNEEQKGETKDDSKEQPNGNASASQDAPQTTDQLPPSRNPKDYELIIDNDSGTYRPKKELLPVLEKWLSDQRRLGGLGNVRAMDGFDEELKKMKDERAKEKAELTGVGKKDKENGKTGKMVPVRKGTSISSISRGQIGRESVSSKEVEGALKQMENPDGKGKEKKKEAAN</sequence>
<feature type="compositionally biased region" description="Basic and acidic residues" evidence="1">
    <location>
        <begin position="375"/>
        <end position="392"/>
    </location>
</feature>
<feature type="compositionally biased region" description="Basic and acidic residues" evidence="1">
    <location>
        <begin position="471"/>
        <end position="493"/>
    </location>
</feature>
<feature type="domain" description="C2" evidence="2">
    <location>
        <begin position="1"/>
        <end position="115"/>
    </location>
</feature>
<evidence type="ECO:0000313" key="4">
    <source>
        <dbReference type="Proteomes" id="UP001219525"/>
    </source>
</evidence>
<dbReference type="Gene3D" id="2.60.40.150">
    <property type="entry name" value="C2 domain"/>
    <property type="match status" value="1"/>
</dbReference>
<evidence type="ECO:0000256" key="1">
    <source>
        <dbReference type="SAM" id="MobiDB-lite"/>
    </source>
</evidence>
<dbReference type="GO" id="GO:0010628">
    <property type="term" value="P:positive regulation of gene expression"/>
    <property type="evidence" value="ECO:0007669"/>
    <property type="project" value="TreeGrafter"/>
</dbReference>
<proteinExistence type="predicted"/>
<reference evidence="3" key="1">
    <citation type="submission" date="2023-03" db="EMBL/GenBank/DDBJ databases">
        <title>Massive genome expansion in bonnet fungi (Mycena s.s.) driven by repeated elements and novel gene families across ecological guilds.</title>
        <authorList>
            <consortium name="Lawrence Berkeley National Laboratory"/>
            <person name="Harder C.B."/>
            <person name="Miyauchi S."/>
            <person name="Viragh M."/>
            <person name="Kuo A."/>
            <person name="Thoen E."/>
            <person name="Andreopoulos B."/>
            <person name="Lu D."/>
            <person name="Skrede I."/>
            <person name="Drula E."/>
            <person name="Henrissat B."/>
            <person name="Morin E."/>
            <person name="Kohler A."/>
            <person name="Barry K."/>
            <person name="LaButti K."/>
            <person name="Morin E."/>
            <person name="Salamov A."/>
            <person name="Lipzen A."/>
            <person name="Mereny Z."/>
            <person name="Hegedus B."/>
            <person name="Baldrian P."/>
            <person name="Stursova M."/>
            <person name="Weitz H."/>
            <person name="Taylor A."/>
            <person name="Grigoriev I.V."/>
            <person name="Nagy L.G."/>
            <person name="Martin F."/>
            <person name="Kauserud H."/>
        </authorList>
    </citation>
    <scope>NUCLEOTIDE SEQUENCE</scope>
    <source>
        <strain evidence="3">9144</strain>
    </source>
</reference>
<accession>A0AAD6VB64</accession>
<dbReference type="AlphaFoldDB" id="A0AAD6VB64"/>
<organism evidence="3 4">
    <name type="scientific">Mycena pura</name>
    <dbReference type="NCBI Taxonomy" id="153505"/>
    <lineage>
        <taxon>Eukaryota</taxon>
        <taxon>Fungi</taxon>
        <taxon>Dikarya</taxon>
        <taxon>Basidiomycota</taxon>
        <taxon>Agaricomycotina</taxon>
        <taxon>Agaricomycetes</taxon>
        <taxon>Agaricomycetidae</taxon>
        <taxon>Agaricales</taxon>
        <taxon>Marasmiineae</taxon>
        <taxon>Mycenaceae</taxon>
        <taxon>Mycena</taxon>
    </lineage>
</organism>
<evidence type="ECO:0000259" key="2">
    <source>
        <dbReference type="PROSITE" id="PS50004"/>
    </source>
</evidence>
<feature type="region of interest" description="Disordered" evidence="1">
    <location>
        <begin position="282"/>
        <end position="304"/>
    </location>
</feature>
<name>A0AAD6VB64_9AGAR</name>
<dbReference type="Pfam" id="PF00168">
    <property type="entry name" value="C2"/>
    <property type="match status" value="1"/>
</dbReference>
<dbReference type="PROSITE" id="PS50004">
    <property type="entry name" value="C2"/>
    <property type="match status" value="1"/>
</dbReference>
<dbReference type="PANTHER" id="PTHR47800:SF5">
    <property type="entry name" value="FER-1-LIKE PROTEIN 6"/>
    <property type="match status" value="1"/>
</dbReference>
<gene>
    <name evidence="3" type="ORF">GGX14DRAFT_634558</name>
</gene>
<feature type="compositionally biased region" description="Polar residues" evidence="1">
    <location>
        <begin position="393"/>
        <end position="413"/>
    </location>
</feature>
<feature type="compositionally biased region" description="Basic and acidic residues" evidence="1">
    <location>
        <begin position="519"/>
        <end position="547"/>
    </location>
</feature>
<dbReference type="EMBL" id="JARJCW010000035">
    <property type="protein sequence ID" value="KAJ7207951.1"/>
    <property type="molecule type" value="Genomic_DNA"/>
</dbReference>
<feature type="region of interest" description="Disordered" evidence="1">
    <location>
        <begin position="184"/>
        <end position="205"/>
    </location>
</feature>
<feature type="region of interest" description="Disordered" evidence="1">
    <location>
        <begin position="471"/>
        <end position="547"/>
    </location>
</feature>
<feature type="region of interest" description="Disordered" evidence="1">
    <location>
        <begin position="375"/>
        <end position="426"/>
    </location>
</feature>
<keyword evidence="4" id="KW-1185">Reference proteome</keyword>
<dbReference type="SUPFAM" id="SSF49562">
    <property type="entry name" value="C2 domain (Calcium/lipid-binding domain, CaLB)"/>
    <property type="match status" value="1"/>
</dbReference>
<dbReference type="PANTHER" id="PTHR47800">
    <property type="entry name" value="C2 DOMAIN-CONTAINING PROTEIN"/>
    <property type="match status" value="1"/>
</dbReference>
<dbReference type="SMART" id="SM00239">
    <property type="entry name" value="C2"/>
    <property type="match status" value="1"/>
</dbReference>
<dbReference type="InterPro" id="IPR035892">
    <property type="entry name" value="C2_domain_sf"/>
</dbReference>
<dbReference type="InterPro" id="IPR000008">
    <property type="entry name" value="C2_dom"/>
</dbReference>
<evidence type="ECO:0000313" key="3">
    <source>
        <dbReference type="EMBL" id="KAJ7207951.1"/>
    </source>
</evidence>
<dbReference type="Proteomes" id="UP001219525">
    <property type="component" value="Unassembled WGS sequence"/>
</dbReference>
<protein>
    <recommendedName>
        <fullName evidence="2">C2 domain-containing protein</fullName>
    </recommendedName>
</protein>